<dbReference type="Proteomes" id="UP000203507">
    <property type="component" value="Segment"/>
</dbReference>
<dbReference type="GeneID" id="32878209"/>
<sequence>MLKSEAFVFAFYFLQLICEEYYNGGMFLHARSTEIQASLRDGIQQHLNVWQKVNVASPLLPVPSYLAGVRLYESIYEDKCPDSSTDVIVHLEWYIAKFGNKGVRAKALRKFVANTLGSPLVPYVLARFTIDPHTPGNIAESPLKHQLSALLHPFNGLSVGV</sequence>
<proteinExistence type="predicted"/>
<keyword evidence="2" id="KW-1185">Reference proteome</keyword>
<evidence type="ECO:0000313" key="1">
    <source>
        <dbReference type="EMBL" id="ARR28875.1"/>
    </source>
</evidence>
<accession>A0A1X9T5F1</accession>
<dbReference type="KEGG" id="vg:32878209"/>
<name>A0A1X9T5F1_9VIRU</name>
<dbReference type="EMBL" id="KX832224">
    <property type="protein sequence ID" value="ARR28875.1"/>
    <property type="molecule type" value="Genomic_DNA"/>
</dbReference>
<dbReference type="RefSeq" id="YP_009362384.1">
    <property type="nucleotide sequence ID" value="NC_034618.1"/>
</dbReference>
<evidence type="ECO:0000313" key="2">
    <source>
        <dbReference type="Proteomes" id="UP000203507"/>
    </source>
</evidence>
<reference evidence="1" key="1">
    <citation type="journal article" date="2017" name="Vet. Pathol.">
        <title>Ranid Herpesvirus 3 and Proliferative Dermatitis in Free-Ranging Wild Common Frogs (Rana Temporaria).</title>
        <authorList>
            <person name="Origgi F.C."/>
            <person name="Schmidt B.R."/>
            <person name="Lohmann P."/>
            <person name="Otten P."/>
            <person name="Akdesir E."/>
            <person name="Gaschen V."/>
            <person name="Aguilar-Bultet L."/>
            <person name="Wahli T."/>
            <person name="Sattler U."/>
            <person name="Stoffel M.H."/>
        </authorList>
    </citation>
    <scope>NUCLEOTIDE SEQUENCE [LARGE SCALE GENOMIC DNA]</scope>
    <source>
        <strain evidence="1">FO1_2015</strain>
    </source>
</reference>
<organism evidence="1">
    <name type="scientific">Ranid herpesvirus 3</name>
    <dbReference type="NCBI Taxonomy" id="1987509"/>
    <lineage>
        <taxon>Viruses</taxon>
        <taxon>Duplodnaviria</taxon>
        <taxon>Heunggongvirae</taxon>
        <taxon>Peploviricota</taxon>
        <taxon>Herviviricetes</taxon>
        <taxon>Herpesvirales</taxon>
        <taxon>Alloherpesviridae</taxon>
        <taxon>Batravirus</taxon>
        <taxon>Batravirus ranidallo3</taxon>
    </lineage>
</organism>
<protein>
    <submittedName>
        <fullName evidence="1">Post-AAA+ oligomerization domain-like protein</fullName>
    </submittedName>
</protein>